<organism evidence="1 2">
    <name type="scientific">Clostridium colicanis DSM 13634</name>
    <dbReference type="NCBI Taxonomy" id="1121305"/>
    <lineage>
        <taxon>Bacteria</taxon>
        <taxon>Bacillati</taxon>
        <taxon>Bacillota</taxon>
        <taxon>Clostridia</taxon>
        <taxon>Eubacteriales</taxon>
        <taxon>Clostridiaceae</taxon>
        <taxon>Clostridium</taxon>
    </lineage>
</organism>
<protein>
    <submittedName>
        <fullName evidence="1">Uncharacterized protein</fullName>
    </submittedName>
</protein>
<accession>A0A151ANK0</accession>
<dbReference type="InterPro" id="IPR045751">
    <property type="entry name" value="DUF6179"/>
</dbReference>
<reference evidence="1 2" key="1">
    <citation type="submission" date="2016-02" db="EMBL/GenBank/DDBJ databases">
        <title>Genome sequence of Clostridium colicanis DSM 13634.</title>
        <authorList>
            <person name="Poehlein A."/>
            <person name="Daniel R."/>
        </authorList>
    </citation>
    <scope>NUCLEOTIDE SEQUENCE [LARGE SCALE GENOMIC DNA]</scope>
    <source>
        <strain evidence="1 2">DSM 13634</strain>
    </source>
</reference>
<dbReference type="PATRIC" id="fig|1121305.3.peg.1325"/>
<gene>
    <name evidence="1" type="ORF">CLCOL_13220</name>
</gene>
<dbReference type="Proteomes" id="UP000075374">
    <property type="component" value="Unassembled WGS sequence"/>
</dbReference>
<name>A0A151ANK0_9CLOT</name>
<sequence length="454" mass="52518">MGNIEKQCIINSNKLSSEFYFNSILQEAYICGLLNDSDLENIQLQCINLLAYKSDRYNMGESSSIRVETAESIMKSNLYSIGLYLKSLSDPDQAAVKLKTVKISELYERGRKLINTRFQMAKNVYNIVRKNRINTLNHSYNSTLSKSGIGIFFKSYNLEYEAHDIPASIDYQLCNPINDLVGIEFIEKYLKNLYLENEFCLNFAADKIHHLLYGYDRRYADLLINIFEQVLKAALACSLANRNVKELNITEEDIQGLYEKLLKYDNDTLMSNIHKAINNIFEELSITNLSLQKYIEESLPKIAANIENALKLNILSKVFVTPIDPDLEPKICFQSSAKMDDEEYRRLIEELLRCRFSSDKLELIKEKVKSLDDLDDILLDAQLEEDEFISLFNILGDVEIAAMIKRHPFNSDIQAVDLSEEEEVIQLYLKNYIKQLSADRQEEILYIAKHLMED</sequence>
<dbReference type="AlphaFoldDB" id="A0A151ANK0"/>
<evidence type="ECO:0000313" key="1">
    <source>
        <dbReference type="EMBL" id="KYH29185.1"/>
    </source>
</evidence>
<dbReference type="EMBL" id="LTBB01000005">
    <property type="protein sequence ID" value="KYH29185.1"/>
    <property type="molecule type" value="Genomic_DNA"/>
</dbReference>
<dbReference type="RefSeq" id="WP_061858186.1">
    <property type="nucleotide sequence ID" value="NZ_LTBB01000005.1"/>
</dbReference>
<keyword evidence="2" id="KW-1185">Reference proteome</keyword>
<dbReference type="STRING" id="1121305.CLCOL_13220"/>
<proteinExistence type="predicted"/>
<evidence type="ECO:0000313" key="2">
    <source>
        <dbReference type="Proteomes" id="UP000075374"/>
    </source>
</evidence>
<comment type="caution">
    <text evidence="1">The sequence shown here is derived from an EMBL/GenBank/DDBJ whole genome shotgun (WGS) entry which is preliminary data.</text>
</comment>
<dbReference type="Pfam" id="PF19677">
    <property type="entry name" value="DUF6179"/>
    <property type="match status" value="1"/>
</dbReference>